<dbReference type="AlphaFoldDB" id="A0AA35QBS7"/>
<reference evidence="2" key="1">
    <citation type="submission" date="2023-01" db="EMBL/GenBank/DDBJ databases">
        <authorList>
            <person name="Piombo E."/>
        </authorList>
    </citation>
    <scope>NUCLEOTIDE SEQUENCE</scope>
</reference>
<evidence type="ECO:0000313" key="3">
    <source>
        <dbReference type="Proteomes" id="UP001160390"/>
    </source>
</evidence>
<proteinExistence type="predicted"/>
<dbReference type="PANTHER" id="PTHR33112">
    <property type="entry name" value="DOMAIN PROTEIN, PUTATIVE-RELATED"/>
    <property type="match status" value="1"/>
</dbReference>
<dbReference type="PANTHER" id="PTHR33112:SF10">
    <property type="entry name" value="TOL"/>
    <property type="match status" value="1"/>
</dbReference>
<dbReference type="EMBL" id="CABFNP030001307">
    <property type="protein sequence ID" value="CAI6099123.1"/>
    <property type="molecule type" value="Genomic_DNA"/>
</dbReference>
<sequence>MSEDLAYSANPPASLTLSYRWGEKPQKLLLKSSNIPEFRSGLKLKDLPKTFQVLFSLSWRFSLPYFWIDALCIIQDSAKDWGIESSLMGYVYSNSACNIMACASDDPQGGSFRDRDNTEPSLMPGIVPQPILATEKGNHFIFDKEFWSKRGIPYNRSLKKLDVL</sequence>
<protein>
    <recommendedName>
        <fullName evidence="1">Heterokaryon incompatibility domain-containing protein</fullName>
    </recommendedName>
</protein>
<evidence type="ECO:0000313" key="2">
    <source>
        <dbReference type="EMBL" id="CAI6099123.1"/>
    </source>
</evidence>
<comment type="caution">
    <text evidence="2">The sequence shown here is derived from an EMBL/GenBank/DDBJ whole genome shotgun (WGS) entry which is preliminary data.</text>
</comment>
<dbReference type="Pfam" id="PF06985">
    <property type="entry name" value="HET"/>
    <property type="match status" value="1"/>
</dbReference>
<name>A0AA35QBS7_9HYPO</name>
<feature type="domain" description="Heterokaryon incompatibility" evidence="1">
    <location>
        <begin position="16"/>
        <end position="116"/>
    </location>
</feature>
<dbReference type="InterPro" id="IPR010730">
    <property type="entry name" value="HET"/>
</dbReference>
<keyword evidence="3" id="KW-1185">Reference proteome</keyword>
<evidence type="ECO:0000259" key="1">
    <source>
        <dbReference type="Pfam" id="PF06985"/>
    </source>
</evidence>
<accession>A0AA35QBS7</accession>
<gene>
    <name evidence="2" type="ORF">CCHLO57077_00014398</name>
</gene>
<dbReference type="Proteomes" id="UP001160390">
    <property type="component" value="Unassembled WGS sequence"/>
</dbReference>
<organism evidence="2 3">
    <name type="scientific">Clonostachys chloroleuca</name>
    <dbReference type="NCBI Taxonomy" id="1926264"/>
    <lineage>
        <taxon>Eukaryota</taxon>
        <taxon>Fungi</taxon>
        <taxon>Dikarya</taxon>
        <taxon>Ascomycota</taxon>
        <taxon>Pezizomycotina</taxon>
        <taxon>Sordariomycetes</taxon>
        <taxon>Hypocreomycetidae</taxon>
        <taxon>Hypocreales</taxon>
        <taxon>Bionectriaceae</taxon>
        <taxon>Clonostachys</taxon>
    </lineage>
</organism>